<dbReference type="Proteomes" id="UP000295066">
    <property type="component" value="Unassembled WGS sequence"/>
</dbReference>
<evidence type="ECO:0000313" key="2">
    <source>
        <dbReference type="EMBL" id="TDY65081.1"/>
    </source>
</evidence>
<evidence type="ECO:0000256" key="1">
    <source>
        <dbReference type="SAM" id="MobiDB-lite"/>
    </source>
</evidence>
<dbReference type="EMBL" id="SORI01000001">
    <property type="protein sequence ID" value="TDY65081.1"/>
    <property type="molecule type" value="Genomic_DNA"/>
</dbReference>
<proteinExistence type="predicted"/>
<comment type="caution">
    <text evidence="2">The sequence shown here is derived from an EMBL/GenBank/DDBJ whole genome shotgun (WGS) entry which is preliminary data.</text>
</comment>
<organism evidence="2 3">
    <name type="scientific">Aminivibrio pyruvatiphilus</name>
    <dbReference type="NCBI Taxonomy" id="1005740"/>
    <lineage>
        <taxon>Bacteria</taxon>
        <taxon>Thermotogati</taxon>
        <taxon>Synergistota</taxon>
        <taxon>Synergistia</taxon>
        <taxon>Synergistales</taxon>
        <taxon>Aminobacteriaceae</taxon>
        <taxon>Aminivibrio</taxon>
    </lineage>
</organism>
<dbReference type="RefSeq" id="WP_208321025.1">
    <property type="nucleotide sequence ID" value="NZ_SORI01000001.1"/>
</dbReference>
<accession>A0A4V3HHG7</accession>
<keyword evidence="3" id="KW-1185">Reference proteome</keyword>
<reference evidence="2 3" key="1">
    <citation type="submission" date="2019-03" db="EMBL/GenBank/DDBJ databases">
        <title>Genomic Encyclopedia of Type Strains, Phase IV (KMG-IV): sequencing the most valuable type-strain genomes for metagenomic binning, comparative biology and taxonomic classification.</title>
        <authorList>
            <person name="Goeker M."/>
        </authorList>
    </citation>
    <scope>NUCLEOTIDE SEQUENCE [LARGE SCALE GENOMIC DNA]</scope>
    <source>
        <strain evidence="2 3">DSM 25964</strain>
    </source>
</reference>
<protein>
    <submittedName>
        <fullName evidence="2">Uncharacterized protein</fullName>
    </submittedName>
</protein>
<feature type="region of interest" description="Disordered" evidence="1">
    <location>
        <begin position="94"/>
        <end position="114"/>
    </location>
</feature>
<dbReference type="AlphaFoldDB" id="A0A4V3HHG7"/>
<gene>
    <name evidence="2" type="ORF">C8D99_101228</name>
</gene>
<name>A0A4V3HHG7_9BACT</name>
<evidence type="ECO:0000313" key="3">
    <source>
        <dbReference type="Proteomes" id="UP000295066"/>
    </source>
</evidence>
<sequence>MDLDRLRENIARLFLGKVSVRSWHPERGGVETRSLKRKTDAHALRPPRRVLGTVLYGAAMESMVSGGVLPLPEMAERARPEKITLSVRPPSVYGWRREETGGRTPGKMEPLKTGPARKGLRLAAGLPQERENRLPHARGKIRSREGEISLAFYYPVIQDGVAKSILNKEKGTLLVWYNSYSRAFSSRGLLLVRLLRQGGGLEWRWTEIQ</sequence>